<proteinExistence type="predicted"/>
<sequence length="310" mass="34086">MTISGDKDVLNMFSKNENRTQIEVYVELCGVDEGLDEGKGSENEDEGSEKEDEGSENETGGSENETGESDSEKKSEENGDETGDELSNYSSDDHCESRNESDSEFEDDPLQGSLNRDASVLAEVPDPTFWPEELEVEPTNLLPPIIRRMPGRPKKNRRKEPSEAPNAVRRSNMVRCKVCNDHGHNKRTCPVSKHKGKDLELDVPLARLASRKRKAKGSSSQPVAPTRANKKTKSQPVPQPPISSSQPLPNTEHGPSMPVAASSSQPSSNLGASYLPPSFWRGLGVSPQMEIRSKKNQDNKAFNPDACKQQ</sequence>
<evidence type="ECO:0000313" key="2">
    <source>
        <dbReference type="EMBL" id="KAK4423494.1"/>
    </source>
</evidence>
<evidence type="ECO:0000256" key="1">
    <source>
        <dbReference type="SAM" id="MobiDB-lite"/>
    </source>
</evidence>
<evidence type="ECO:0000313" key="3">
    <source>
        <dbReference type="Proteomes" id="UP001293254"/>
    </source>
</evidence>
<feature type="region of interest" description="Disordered" evidence="1">
    <location>
        <begin position="33"/>
        <end position="310"/>
    </location>
</feature>
<reference evidence="2" key="1">
    <citation type="submission" date="2020-06" db="EMBL/GenBank/DDBJ databases">
        <authorList>
            <person name="Li T."/>
            <person name="Hu X."/>
            <person name="Zhang T."/>
            <person name="Song X."/>
            <person name="Zhang H."/>
            <person name="Dai N."/>
            <person name="Sheng W."/>
            <person name="Hou X."/>
            <person name="Wei L."/>
        </authorList>
    </citation>
    <scope>NUCLEOTIDE SEQUENCE</scope>
    <source>
        <strain evidence="2">3651</strain>
        <tissue evidence="2">Leaf</tissue>
    </source>
</reference>
<gene>
    <name evidence="2" type="ORF">Salat_1932200</name>
</gene>
<protein>
    <submittedName>
        <fullName evidence="2">Uncharacterized protein</fullName>
    </submittedName>
</protein>
<feature type="compositionally biased region" description="Acidic residues" evidence="1">
    <location>
        <begin position="43"/>
        <end position="56"/>
    </location>
</feature>
<feature type="region of interest" description="Disordered" evidence="1">
    <location>
        <begin position="1"/>
        <end position="21"/>
    </location>
</feature>
<reference evidence="2" key="2">
    <citation type="journal article" date="2024" name="Plant">
        <title>Genomic evolution and insights into agronomic trait innovations of Sesamum species.</title>
        <authorList>
            <person name="Miao H."/>
            <person name="Wang L."/>
            <person name="Qu L."/>
            <person name="Liu H."/>
            <person name="Sun Y."/>
            <person name="Le M."/>
            <person name="Wang Q."/>
            <person name="Wei S."/>
            <person name="Zheng Y."/>
            <person name="Lin W."/>
            <person name="Duan Y."/>
            <person name="Cao H."/>
            <person name="Xiong S."/>
            <person name="Wang X."/>
            <person name="Wei L."/>
            <person name="Li C."/>
            <person name="Ma Q."/>
            <person name="Ju M."/>
            <person name="Zhao R."/>
            <person name="Li G."/>
            <person name="Mu C."/>
            <person name="Tian Q."/>
            <person name="Mei H."/>
            <person name="Zhang T."/>
            <person name="Gao T."/>
            <person name="Zhang H."/>
        </authorList>
    </citation>
    <scope>NUCLEOTIDE SEQUENCE</scope>
    <source>
        <strain evidence="2">3651</strain>
    </source>
</reference>
<comment type="caution">
    <text evidence="2">The sequence shown here is derived from an EMBL/GenBank/DDBJ whole genome shotgun (WGS) entry which is preliminary data.</text>
</comment>
<feature type="compositionally biased region" description="Basic and acidic residues" evidence="1">
    <location>
        <begin position="91"/>
        <end position="101"/>
    </location>
</feature>
<dbReference type="EMBL" id="JACGWO010000007">
    <property type="protein sequence ID" value="KAK4423494.1"/>
    <property type="molecule type" value="Genomic_DNA"/>
</dbReference>
<dbReference type="AlphaFoldDB" id="A0AAE1Y543"/>
<keyword evidence="3" id="KW-1185">Reference proteome</keyword>
<feature type="compositionally biased region" description="Basic residues" evidence="1">
    <location>
        <begin position="149"/>
        <end position="158"/>
    </location>
</feature>
<organism evidence="2 3">
    <name type="scientific">Sesamum alatum</name>
    <dbReference type="NCBI Taxonomy" id="300844"/>
    <lineage>
        <taxon>Eukaryota</taxon>
        <taxon>Viridiplantae</taxon>
        <taxon>Streptophyta</taxon>
        <taxon>Embryophyta</taxon>
        <taxon>Tracheophyta</taxon>
        <taxon>Spermatophyta</taxon>
        <taxon>Magnoliopsida</taxon>
        <taxon>eudicotyledons</taxon>
        <taxon>Gunneridae</taxon>
        <taxon>Pentapetalae</taxon>
        <taxon>asterids</taxon>
        <taxon>lamiids</taxon>
        <taxon>Lamiales</taxon>
        <taxon>Pedaliaceae</taxon>
        <taxon>Sesamum</taxon>
    </lineage>
</organism>
<feature type="compositionally biased region" description="Polar residues" evidence="1">
    <location>
        <begin position="261"/>
        <end position="271"/>
    </location>
</feature>
<feature type="compositionally biased region" description="Basic residues" evidence="1">
    <location>
        <begin position="184"/>
        <end position="196"/>
    </location>
</feature>
<accession>A0AAE1Y543</accession>
<name>A0AAE1Y543_9LAMI</name>
<dbReference type="Proteomes" id="UP001293254">
    <property type="component" value="Unassembled WGS sequence"/>
</dbReference>